<proteinExistence type="predicted"/>
<sequence length="266" mass="28904">MSKETVLTKADIRRCALRWMPMAVNTFSYQYQQAGTVVFALGPALRKIYTNDDEYVEALNNHFNYFNAHPWMANLVLGAALGIEDEGGIAAKEAVQGFKVALMGPMAGIGDSLIWVLYPTIMGSIAGSLALDGNITLTLIWLALNIAFMFVRVWMFQFGYESGTKLISVLGDKVAMLTETLSVLGLIVAGALIPSVVKITTPLTYTAGESVTEIQSILDQIFPFLLPVLATFVCYRLMKSNKVSISVLILIIVAISMVCAAFGILS</sequence>
<organism evidence="2 3">
    <name type="scientific">Thermophilibacter gallinarum</name>
    <dbReference type="NCBI Taxonomy" id="2779357"/>
    <lineage>
        <taxon>Bacteria</taxon>
        <taxon>Bacillati</taxon>
        <taxon>Actinomycetota</taxon>
        <taxon>Coriobacteriia</taxon>
        <taxon>Coriobacteriales</taxon>
        <taxon>Atopobiaceae</taxon>
        <taxon>Thermophilibacter</taxon>
    </lineage>
</organism>
<reference evidence="2 3" key="1">
    <citation type="submission" date="2020-10" db="EMBL/GenBank/DDBJ databases">
        <title>ChiBAC.</title>
        <authorList>
            <person name="Zenner C."/>
            <person name="Hitch T.C.A."/>
            <person name="Clavel T."/>
        </authorList>
    </citation>
    <scope>NUCLEOTIDE SEQUENCE [LARGE SCALE GENOMIC DNA]</scope>
    <source>
        <strain evidence="2 3">DSM 107455</strain>
    </source>
</reference>
<dbReference type="RefSeq" id="WP_193529789.1">
    <property type="nucleotide sequence ID" value="NZ_JADCJZ010000002.1"/>
</dbReference>
<dbReference type="PANTHER" id="PTHR32502:SF26">
    <property type="entry name" value="PHOSPHOTRANSFERASE SYSTEM SUGAR-SPECIFIC EIID COMPONENT"/>
    <property type="match status" value="1"/>
</dbReference>
<gene>
    <name evidence="2" type="ORF">INF26_05670</name>
</gene>
<name>A0ABR9QTH4_9ACTN</name>
<feature type="transmembrane region" description="Helical" evidence="1">
    <location>
        <begin position="137"/>
        <end position="155"/>
    </location>
</feature>
<evidence type="ECO:0000313" key="3">
    <source>
        <dbReference type="Proteomes" id="UP001194273"/>
    </source>
</evidence>
<feature type="transmembrane region" description="Helical" evidence="1">
    <location>
        <begin position="245"/>
        <end position="265"/>
    </location>
</feature>
<feature type="transmembrane region" description="Helical" evidence="1">
    <location>
        <begin position="176"/>
        <end position="197"/>
    </location>
</feature>
<keyword evidence="1" id="KW-0472">Membrane</keyword>
<keyword evidence="3" id="KW-1185">Reference proteome</keyword>
<dbReference type="InterPro" id="IPR004704">
    <property type="entry name" value="PTS_IID_man"/>
</dbReference>
<keyword evidence="1" id="KW-1133">Transmembrane helix</keyword>
<evidence type="ECO:0000256" key="1">
    <source>
        <dbReference type="SAM" id="Phobius"/>
    </source>
</evidence>
<dbReference type="EMBL" id="JADCJZ010000002">
    <property type="protein sequence ID" value="MBE5024342.1"/>
    <property type="molecule type" value="Genomic_DNA"/>
</dbReference>
<dbReference type="InterPro" id="IPR050303">
    <property type="entry name" value="GatZ_KbaZ_carbometab"/>
</dbReference>
<comment type="caution">
    <text evidence="2">The sequence shown here is derived from an EMBL/GenBank/DDBJ whole genome shotgun (WGS) entry which is preliminary data.</text>
</comment>
<feature type="transmembrane region" description="Helical" evidence="1">
    <location>
        <begin position="113"/>
        <end position="131"/>
    </location>
</feature>
<dbReference type="Proteomes" id="UP001194273">
    <property type="component" value="Unassembled WGS sequence"/>
</dbReference>
<dbReference type="PROSITE" id="PS51108">
    <property type="entry name" value="PTS_EIID"/>
    <property type="match status" value="1"/>
</dbReference>
<accession>A0ABR9QTH4</accession>
<dbReference type="Pfam" id="PF03613">
    <property type="entry name" value="EIID-AGA"/>
    <property type="match status" value="1"/>
</dbReference>
<keyword evidence="1" id="KW-0812">Transmembrane</keyword>
<dbReference type="PANTHER" id="PTHR32502">
    <property type="entry name" value="N-ACETYLGALACTOSAMINE PERMEASE II COMPONENT-RELATED"/>
    <property type="match status" value="1"/>
</dbReference>
<evidence type="ECO:0000313" key="2">
    <source>
        <dbReference type="EMBL" id="MBE5024342.1"/>
    </source>
</evidence>
<protein>
    <submittedName>
        <fullName evidence="2">PTS system mannose/fructose/sorbose family transporter subunit IID</fullName>
    </submittedName>
</protein>